<proteinExistence type="predicted"/>
<keyword evidence="1" id="KW-0732">Signal</keyword>
<dbReference type="InterPro" id="IPR032812">
    <property type="entry name" value="SbsA_Ig"/>
</dbReference>
<dbReference type="RefSeq" id="WP_378319493.1">
    <property type="nucleotide sequence ID" value="NZ_JBHUHY010000003.1"/>
</dbReference>
<keyword evidence="4" id="KW-1185">Reference proteome</keyword>
<organism evidence="3 4">
    <name type="scientific">Aquimarina celericrescens</name>
    <dbReference type="NCBI Taxonomy" id="1964542"/>
    <lineage>
        <taxon>Bacteria</taxon>
        <taxon>Pseudomonadati</taxon>
        <taxon>Bacteroidota</taxon>
        <taxon>Flavobacteriia</taxon>
        <taxon>Flavobacteriales</taxon>
        <taxon>Flavobacteriaceae</taxon>
        <taxon>Aquimarina</taxon>
    </lineage>
</organism>
<dbReference type="EMBL" id="JBHUHY010000003">
    <property type="protein sequence ID" value="MFD2186519.1"/>
    <property type="molecule type" value="Genomic_DNA"/>
</dbReference>
<evidence type="ECO:0000313" key="3">
    <source>
        <dbReference type="EMBL" id="MFD2186519.1"/>
    </source>
</evidence>
<dbReference type="Pfam" id="PF13205">
    <property type="entry name" value="Big_5"/>
    <property type="match status" value="1"/>
</dbReference>
<evidence type="ECO:0000259" key="2">
    <source>
        <dbReference type="Pfam" id="PF13205"/>
    </source>
</evidence>
<accession>A0ABW5AUA2</accession>
<evidence type="ECO:0000313" key="4">
    <source>
        <dbReference type="Proteomes" id="UP001597344"/>
    </source>
</evidence>
<sequence length="537" mass="62223">MNKRLEMLLLTLVVLAFVGSCAKKGSITGGEKDETPPVFVKAFPPNFSTNFNKDEIRIYFDEYVKLKDAQKQIIISPPMDPKPTITPLGSASKYIKIKFEDTLLQNTTYSINFGESVEDNNEGNAYPFFRYVFSTGDFLDSLSIKGSVNNAIQKKIDPYMTVALYEIDENYSDSLVFNTVPKYITNTLDSTFFEFYNLKEGKYKLIALKDAASNYLYEPKQDKIGFYEEIVTLPADTAKIFTIEIFKEVSEFKALLPKQVSKNEFIFPYRGEVDSMKINLLSDTPENFETLVFQDKEKDTLHYWFKPFFEVDSLIFEVTNSKNYRDTLVPRFKDQYKDSLQISTRFRSMLPLNENYVFYSNTPLDSINEQLISLKDKDTLDVPFSMQLDSVNNEAQLLFEKTESNSYTLQMLPEALKDFIGNVNDTITINFRTKKLTDYGTIFLTLQNVENYPVIVELTNEKDEVISERIATKEELITFDYLDPGKYYMRVIIDSNKNGIWDTGNFLKGIQPEEIKYFPDVIDVRANWELKQTFILE</sequence>
<dbReference type="PROSITE" id="PS51257">
    <property type="entry name" value="PROKAR_LIPOPROTEIN"/>
    <property type="match status" value="1"/>
</dbReference>
<dbReference type="Proteomes" id="UP001597344">
    <property type="component" value="Unassembled WGS sequence"/>
</dbReference>
<reference evidence="4" key="1">
    <citation type="journal article" date="2019" name="Int. J. Syst. Evol. Microbiol.">
        <title>The Global Catalogue of Microorganisms (GCM) 10K type strain sequencing project: providing services to taxonomists for standard genome sequencing and annotation.</title>
        <authorList>
            <consortium name="The Broad Institute Genomics Platform"/>
            <consortium name="The Broad Institute Genome Sequencing Center for Infectious Disease"/>
            <person name="Wu L."/>
            <person name="Ma J."/>
        </authorList>
    </citation>
    <scope>NUCLEOTIDE SEQUENCE [LARGE SCALE GENOMIC DNA]</scope>
    <source>
        <strain evidence="4">DT92</strain>
    </source>
</reference>
<comment type="caution">
    <text evidence="3">The sequence shown here is derived from an EMBL/GenBank/DDBJ whole genome shotgun (WGS) entry which is preliminary data.</text>
</comment>
<gene>
    <name evidence="3" type="ORF">ACFSJT_06920</name>
</gene>
<evidence type="ECO:0000256" key="1">
    <source>
        <dbReference type="ARBA" id="ARBA00022729"/>
    </source>
</evidence>
<name>A0ABW5AUA2_9FLAO</name>
<feature type="domain" description="SbsA Ig-like" evidence="2">
    <location>
        <begin position="33"/>
        <end position="135"/>
    </location>
</feature>
<protein>
    <submittedName>
        <fullName evidence="3">Ig-like domain-containing protein</fullName>
    </submittedName>
</protein>